<keyword evidence="3" id="KW-1185">Reference proteome</keyword>
<sequence length="227" mass="26179">MEEFVSTAKHVSHLLKEQQKRITESLKNTHDPDIFTEINLEFSELLKLVYNLYIEVNESRKTNSEIFQERIPLLTQVQKCNFLIEKINVLYYKDKLGCFSSTDSQQNETFTETNALLNEYSNNLNDFGTFNNKTNIDDIAVLLDSNKAQSQELLLGIQTILYSLQESLETGSIMGHHLDILEDSNKAVEENKPTVSKKYIAKLLFVGYVLSKVFMVLVLFLIAYFSR</sequence>
<keyword evidence="1" id="KW-0472">Membrane</keyword>
<reference evidence="2 3" key="1">
    <citation type="journal article" date="2018" name="MBio">
        <title>Comparative Genomics Reveals the Core Gene Toolbox for the Fungus-Insect Symbiosis.</title>
        <authorList>
            <person name="Wang Y."/>
            <person name="Stata M."/>
            <person name="Wang W."/>
            <person name="Stajich J.E."/>
            <person name="White M.M."/>
            <person name="Moncalvo J.M."/>
        </authorList>
    </citation>
    <scope>NUCLEOTIDE SEQUENCE [LARGE SCALE GENOMIC DNA]</scope>
    <source>
        <strain evidence="2 3">AUS-77-4</strain>
    </source>
</reference>
<proteinExistence type="predicted"/>
<gene>
    <name evidence="2" type="ORF">BB559_003703</name>
</gene>
<evidence type="ECO:0000256" key="1">
    <source>
        <dbReference type="SAM" id="Phobius"/>
    </source>
</evidence>
<name>A0A2T9YJH8_9FUNG</name>
<feature type="transmembrane region" description="Helical" evidence="1">
    <location>
        <begin position="203"/>
        <end position="225"/>
    </location>
</feature>
<accession>A0A2T9YJH8</accession>
<dbReference type="EMBL" id="MBFT01000364">
    <property type="protein sequence ID" value="PVU92469.1"/>
    <property type="molecule type" value="Genomic_DNA"/>
</dbReference>
<keyword evidence="1" id="KW-1133">Transmembrane helix</keyword>
<comment type="caution">
    <text evidence="2">The sequence shown here is derived from an EMBL/GenBank/DDBJ whole genome shotgun (WGS) entry which is preliminary data.</text>
</comment>
<dbReference type="Proteomes" id="UP000245699">
    <property type="component" value="Unassembled WGS sequence"/>
</dbReference>
<evidence type="ECO:0000313" key="2">
    <source>
        <dbReference type="EMBL" id="PVU92469.1"/>
    </source>
</evidence>
<evidence type="ECO:0000313" key="3">
    <source>
        <dbReference type="Proteomes" id="UP000245699"/>
    </source>
</evidence>
<protein>
    <submittedName>
        <fullName evidence="2">Uncharacterized protein</fullName>
    </submittedName>
</protein>
<dbReference type="AlphaFoldDB" id="A0A2T9YJH8"/>
<organism evidence="2 3">
    <name type="scientific">Furculomyces boomerangus</name>
    <dbReference type="NCBI Taxonomy" id="61424"/>
    <lineage>
        <taxon>Eukaryota</taxon>
        <taxon>Fungi</taxon>
        <taxon>Fungi incertae sedis</taxon>
        <taxon>Zoopagomycota</taxon>
        <taxon>Kickxellomycotina</taxon>
        <taxon>Harpellomycetes</taxon>
        <taxon>Harpellales</taxon>
        <taxon>Harpellaceae</taxon>
        <taxon>Furculomyces</taxon>
    </lineage>
</organism>
<keyword evidence="1" id="KW-0812">Transmembrane</keyword>